<reference evidence="2 3" key="1">
    <citation type="submission" date="2024-11" db="EMBL/GenBank/DDBJ databases">
        <authorList>
            <person name="Heng Y.C."/>
            <person name="Lim A.C.H."/>
            <person name="Lee J.K.Y."/>
            <person name="Kittelmann S."/>
        </authorList>
    </citation>
    <scope>NUCLEOTIDE SEQUENCE [LARGE SCALE GENOMIC DNA]</scope>
    <source>
        <strain evidence="2 3">WILCCON 0269</strain>
    </source>
</reference>
<evidence type="ECO:0000313" key="3">
    <source>
        <dbReference type="Proteomes" id="UP001623660"/>
    </source>
</evidence>
<feature type="domain" description="Shedu protein SduA C-terminal" evidence="1">
    <location>
        <begin position="7"/>
        <end position="170"/>
    </location>
</feature>
<comment type="caution">
    <text evidence="2">The sequence shown here is derived from an EMBL/GenBank/DDBJ whole genome shotgun (WGS) entry which is preliminary data.</text>
</comment>
<dbReference type="Proteomes" id="UP001623660">
    <property type="component" value="Unassembled WGS sequence"/>
</dbReference>
<gene>
    <name evidence="2" type="ORF">ACJDU8_24180</name>
</gene>
<evidence type="ECO:0000259" key="1">
    <source>
        <dbReference type="Pfam" id="PF14082"/>
    </source>
</evidence>
<dbReference type="RefSeq" id="WP_406794739.1">
    <property type="nucleotide sequence ID" value="NZ_JBJHZX010000073.1"/>
</dbReference>
<protein>
    <submittedName>
        <fullName evidence="2">Shedu anti-phage system protein SduA domain-containing protein</fullName>
    </submittedName>
</protein>
<organism evidence="2 3">
    <name type="scientific">Candidatus Clostridium eludens</name>
    <dbReference type="NCBI Taxonomy" id="3381663"/>
    <lineage>
        <taxon>Bacteria</taxon>
        <taxon>Bacillati</taxon>
        <taxon>Bacillota</taxon>
        <taxon>Clostridia</taxon>
        <taxon>Eubacteriales</taxon>
        <taxon>Clostridiaceae</taxon>
        <taxon>Clostridium</taxon>
    </lineage>
</organism>
<accession>A0ABW8SS56</accession>
<name>A0ABW8SS56_9CLOT</name>
<dbReference type="InterPro" id="IPR025359">
    <property type="entry name" value="SduA_C"/>
</dbReference>
<dbReference type="Pfam" id="PF14082">
    <property type="entry name" value="SduA_C"/>
    <property type="match status" value="1"/>
</dbReference>
<keyword evidence="3" id="KW-1185">Reference proteome</keyword>
<dbReference type="EMBL" id="JBJHZX010000073">
    <property type="protein sequence ID" value="MFL0198628.1"/>
    <property type="molecule type" value="Genomic_DNA"/>
</dbReference>
<proteinExistence type="predicted"/>
<evidence type="ECO:0000313" key="2">
    <source>
        <dbReference type="EMBL" id="MFL0198628.1"/>
    </source>
</evidence>
<sequence>MDENKKNDETSFQDFFERYPCMLPGAFGFFGESGHTPFNNVLITQPKLTGLTTRIPDFLWIANDSCTIYPIFIEIEKPSKKWFVSDGKPSSEFIHAQNQLTDWKVWFSNLNHQNLFFQYYNVDTEFMRGKSIEPYYVLIYGCRDEFIDKPELNIKRSQLPRENEIYMTFNGIMPNIKGRDIITCTVKEQKYYTKYVQPVFRLGPVFSEEMSKIYSEAEAISNNNFINDNRKKFLLSRLSYWDEFGHMTRQGVINTSDWE</sequence>